<dbReference type="InterPro" id="IPR041487">
    <property type="entry name" value="HEPN/Toprim-NTD1"/>
</dbReference>
<gene>
    <name evidence="2" type="ORF">SAMN05428983_4611</name>
</gene>
<feature type="domain" description="HEPN/Toprim N-terminal" evidence="1">
    <location>
        <begin position="4"/>
        <end position="179"/>
    </location>
</feature>
<sequence>MALESSGNFATITHQTIFQEKHRTIVERNFDGEVTTAEVYQARLGDLVTRLELSGSTLQAIEQRYSNPYVSYDPHHDISFPDAVMLVKQTDLSTDQGDRVDPAAAGLLPYEFQARLSKPDHFDLFPYHGWDLSALLERLSAYDTLRVLAERHENLDLMVVWDFMDVVHGGYFSREEFTVGSIGGHRHLLVTEGTSDTDIIRHAFNILRPDVADFFRYVDMEKNYPFGGHGNLLNFMKGLNSIGVAGGILAIFDNDTAGVGSLRELSKIPGIKAVKLPDLAEFRAFPTVGPGGEQCADINGRAAAIECYLKLPDDSRVRWSSFDARAGEYQGAIDQTSAEKSAQRDAFLKTTASDAYPFEKIKKVLDVIVEACVAG</sequence>
<dbReference type="AlphaFoldDB" id="A0A7Z7BRU0"/>
<protein>
    <recommendedName>
        <fullName evidence="1">HEPN/Toprim N-terminal domain-containing protein</fullName>
    </recommendedName>
</protein>
<comment type="caution">
    <text evidence="2">The sequence shown here is derived from an EMBL/GenBank/DDBJ whole genome shotgun (WGS) entry which is preliminary data.</text>
</comment>
<accession>A0A7Z7BRU0</accession>
<name>A0A7Z7BRU0_9HYPH</name>
<proteinExistence type="predicted"/>
<dbReference type="EMBL" id="FNEW01000007">
    <property type="protein sequence ID" value="SDK33173.1"/>
    <property type="molecule type" value="Genomic_DNA"/>
</dbReference>
<evidence type="ECO:0000313" key="3">
    <source>
        <dbReference type="Proteomes" id="UP000198917"/>
    </source>
</evidence>
<reference evidence="2 3" key="1">
    <citation type="submission" date="2016-10" db="EMBL/GenBank/DDBJ databases">
        <authorList>
            <person name="Varghese N."/>
            <person name="Submissions S."/>
        </authorList>
    </citation>
    <scope>NUCLEOTIDE SEQUENCE [LARGE SCALE GENOMIC DNA]</scope>
    <source>
        <strain evidence="2 3">PDC82</strain>
    </source>
</reference>
<dbReference type="Proteomes" id="UP000198917">
    <property type="component" value="Unassembled WGS sequence"/>
</dbReference>
<organism evidence="2 3">
    <name type="scientific">Agrobacterium fabrum</name>
    <dbReference type="NCBI Taxonomy" id="1176649"/>
    <lineage>
        <taxon>Bacteria</taxon>
        <taxon>Pseudomonadati</taxon>
        <taxon>Pseudomonadota</taxon>
        <taxon>Alphaproteobacteria</taxon>
        <taxon>Hyphomicrobiales</taxon>
        <taxon>Rhizobiaceae</taxon>
        <taxon>Rhizobium/Agrobacterium group</taxon>
        <taxon>Agrobacterium</taxon>
        <taxon>Agrobacterium tumefaciens complex</taxon>
    </lineage>
</organism>
<evidence type="ECO:0000313" key="2">
    <source>
        <dbReference type="EMBL" id="SDK33173.1"/>
    </source>
</evidence>
<evidence type="ECO:0000259" key="1">
    <source>
        <dbReference type="Pfam" id="PF18871"/>
    </source>
</evidence>
<dbReference type="Pfam" id="PF18871">
    <property type="entry name" value="HEPN_Toprim_N"/>
    <property type="match status" value="1"/>
</dbReference>